<dbReference type="SUPFAM" id="SSF56112">
    <property type="entry name" value="Protein kinase-like (PK-like)"/>
    <property type="match status" value="1"/>
</dbReference>
<protein>
    <submittedName>
        <fullName evidence="8">cAMP-dependent protein kinase catalytic subunit</fullName>
    </submittedName>
</protein>
<evidence type="ECO:0000259" key="7">
    <source>
        <dbReference type="PROSITE" id="PS50011"/>
    </source>
</evidence>
<dbReference type="SMART" id="SM00220">
    <property type="entry name" value="S_TKc"/>
    <property type="match status" value="1"/>
</dbReference>
<dbReference type="GO" id="GO:0016301">
    <property type="term" value="F:kinase activity"/>
    <property type="evidence" value="ECO:0007669"/>
    <property type="project" value="UniProtKB-KW"/>
</dbReference>
<keyword evidence="4 8" id="KW-0418">Kinase</keyword>
<feature type="domain" description="Protein kinase" evidence="7">
    <location>
        <begin position="18"/>
        <end position="280"/>
    </location>
</feature>
<name>A0ABR0KAF4_9EURO</name>
<dbReference type="PROSITE" id="PS50011">
    <property type="entry name" value="PROTEIN_KINASE_DOM"/>
    <property type="match status" value="1"/>
</dbReference>
<accession>A0ABR0KAF4</accession>
<gene>
    <name evidence="8" type="primary">TPK2_2</name>
    <name evidence="8" type="ORF">LTR24_005055</name>
</gene>
<dbReference type="Gene3D" id="1.10.510.10">
    <property type="entry name" value="Transferase(Phosphotransferase) domain 1"/>
    <property type="match status" value="1"/>
</dbReference>
<evidence type="ECO:0000256" key="6">
    <source>
        <dbReference type="SAM" id="MobiDB-lite"/>
    </source>
</evidence>
<dbReference type="PANTHER" id="PTHR24345">
    <property type="entry name" value="SERINE/THREONINE-PROTEIN KINASE PLK"/>
    <property type="match status" value="1"/>
</dbReference>
<dbReference type="InterPro" id="IPR000719">
    <property type="entry name" value="Prot_kinase_dom"/>
</dbReference>
<keyword evidence="2" id="KW-0808">Transferase</keyword>
<keyword evidence="1" id="KW-0723">Serine/threonine-protein kinase</keyword>
<dbReference type="EMBL" id="JAVRRG010000055">
    <property type="protein sequence ID" value="KAK5092593.1"/>
    <property type="molecule type" value="Genomic_DNA"/>
</dbReference>
<feature type="compositionally biased region" description="Polar residues" evidence="6">
    <location>
        <begin position="556"/>
        <end position="571"/>
    </location>
</feature>
<evidence type="ECO:0000256" key="4">
    <source>
        <dbReference type="ARBA" id="ARBA00022777"/>
    </source>
</evidence>
<feature type="compositionally biased region" description="Acidic residues" evidence="6">
    <location>
        <begin position="437"/>
        <end position="447"/>
    </location>
</feature>
<comment type="caution">
    <text evidence="8">The sequence shown here is derived from an EMBL/GenBank/DDBJ whole genome shotgun (WGS) entry which is preliminary data.</text>
</comment>
<organism evidence="8 9">
    <name type="scientific">Lithohypha guttulata</name>
    <dbReference type="NCBI Taxonomy" id="1690604"/>
    <lineage>
        <taxon>Eukaryota</taxon>
        <taxon>Fungi</taxon>
        <taxon>Dikarya</taxon>
        <taxon>Ascomycota</taxon>
        <taxon>Pezizomycotina</taxon>
        <taxon>Eurotiomycetes</taxon>
        <taxon>Chaetothyriomycetidae</taxon>
        <taxon>Chaetothyriales</taxon>
        <taxon>Trichomeriaceae</taxon>
        <taxon>Lithohypha</taxon>
    </lineage>
</organism>
<evidence type="ECO:0000256" key="1">
    <source>
        <dbReference type="ARBA" id="ARBA00022527"/>
    </source>
</evidence>
<keyword evidence="3" id="KW-0547">Nucleotide-binding</keyword>
<proteinExistence type="predicted"/>
<feature type="region of interest" description="Disordered" evidence="6">
    <location>
        <begin position="435"/>
        <end position="609"/>
    </location>
</feature>
<evidence type="ECO:0000256" key="2">
    <source>
        <dbReference type="ARBA" id="ARBA00022679"/>
    </source>
</evidence>
<keyword evidence="5" id="KW-0067">ATP-binding</keyword>
<feature type="compositionally biased region" description="Basic residues" evidence="6">
    <location>
        <begin position="576"/>
        <end position="586"/>
    </location>
</feature>
<dbReference type="InterPro" id="IPR011009">
    <property type="entry name" value="Kinase-like_dom_sf"/>
</dbReference>
<dbReference type="InterPro" id="IPR008271">
    <property type="entry name" value="Ser/Thr_kinase_AS"/>
</dbReference>
<feature type="compositionally biased region" description="Basic and acidic residues" evidence="6">
    <location>
        <begin position="448"/>
        <end position="471"/>
    </location>
</feature>
<dbReference type="Proteomes" id="UP001345013">
    <property type="component" value="Unassembled WGS sequence"/>
</dbReference>
<dbReference type="PROSITE" id="PS00108">
    <property type="entry name" value="PROTEIN_KINASE_ST"/>
    <property type="match status" value="1"/>
</dbReference>
<evidence type="ECO:0000256" key="5">
    <source>
        <dbReference type="ARBA" id="ARBA00022840"/>
    </source>
</evidence>
<reference evidence="8 9" key="1">
    <citation type="submission" date="2023-08" db="EMBL/GenBank/DDBJ databases">
        <title>Black Yeasts Isolated from many extreme environments.</title>
        <authorList>
            <person name="Coleine C."/>
            <person name="Stajich J.E."/>
            <person name="Selbmann L."/>
        </authorList>
    </citation>
    <scope>NUCLEOTIDE SEQUENCE [LARGE SCALE GENOMIC DNA]</scope>
    <source>
        <strain evidence="8 9">CCFEE 5885</strain>
    </source>
</reference>
<dbReference type="PANTHER" id="PTHR24345:SF0">
    <property type="entry name" value="CELL CYCLE SERINE_THREONINE-PROTEIN KINASE CDC5_MSD2"/>
    <property type="match status" value="1"/>
</dbReference>
<evidence type="ECO:0000313" key="8">
    <source>
        <dbReference type="EMBL" id="KAK5092593.1"/>
    </source>
</evidence>
<sequence>MDCMRDHFKQGQLLDGRFRAVAPLNHGSFGMVFLAEDLLTKQEVAVKCLTKPSVASSDLPITADEGADELACHAILRFHPYLVNLVHHFETAAHTYLVLEYCSQGDLYEAIRSERGPLETEHVRRFMLQLISAVEHMHKNGLYHRDIKPENIFLTSTGEMKLGDFGLATTSLWSDEACVGSDRYMAPEQYDHGGNGYSPRQADIWSIGICLLNVLFSRNPFVTPTESDVLFADYVRDRQSLFDIFPNMSNDTFEILSNALALDPTKRDLQALRSAVQQSLTFTVADDDLDDDFCTEERDVVQASANREPLRTPSIASPEMDDETFPWSRAFHTTSPVKAAQHMPSIPDEYEEDMFSDVSHAYGESWFSGRYNTPSTMSSAFGASFKSMHVPARKTQTRGTGPAAVPSSLPVQATRPIPTMSQIFGKKDTVAKSWSDMWEEDEEEEEREATLRTRREINSRSFSHESVKEEAPPVPILPMEVKRPSDLNARSQRTPRRVRSPSRLNENEPLPWQPKTPKQASPNLCPVDKWSELGNRRRNPTRPTEAPLTVPKKRTMTQSSMPKRTSVSTAQDHAWNRRQSRNKSNKSRPAYLNQDWRSQKVIDSSEDEDHEWVGGWRNFHL</sequence>
<evidence type="ECO:0000256" key="3">
    <source>
        <dbReference type="ARBA" id="ARBA00022741"/>
    </source>
</evidence>
<evidence type="ECO:0000313" key="9">
    <source>
        <dbReference type="Proteomes" id="UP001345013"/>
    </source>
</evidence>
<keyword evidence="9" id="KW-1185">Reference proteome</keyword>
<dbReference type="Pfam" id="PF00069">
    <property type="entry name" value="Pkinase"/>
    <property type="match status" value="1"/>
</dbReference>